<organism evidence="1 2">
    <name type="scientific">Rhododendron griersonianum</name>
    <dbReference type="NCBI Taxonomy" id="479676"/>
    <lineage>
        <taxon>Eukaryota</taxon>
        <taxon>Viridiplantae</taxon>
        <taxon>Streptophyta</taxon>
        <taxon>Embryophyta</taxon>
        <taxon>Tracheophyta</taxon>
        <taxon>Spermatophyta</taxon>
        <taxon>Magnoliopsida</taxon>
        <taxon>eudicotyledons</taxon>
        <taxon>Gunneridae</taxon>
        <taxon>Pentapetalae</taxon>
        <taxon>asterids</taxon>
        <taxon>Ericales</taxon>
        <taxon>Ericaceae</taxon>
        <taxon>Ericoideae</taxon>
        <taxon>Rhodoreae</taxon>
        <taxon>Rhododendron</taxon>
    </lineage>
</organism>
<accession>A0AAV6IAY0</accession>
<reference evidence="1" key="1">
    <citation type="submission" date="2020-08" db="EMBL/GenBank/DDBJ databases">
        <title>Plant Genome Project.</title>
        <authorList>
            <person name="Zhang R.-G."/>
        </authorList>
    </citation>
    <scope>NUCLEOTIDE SEQUENCE</scope>
    <source>
        <strain evidence="1">WSP0</strain>
        <tissue evidence="1">Leaf</tissue>
    </source>
</reference>
<proteinExistence type="predicted"/>
<name>A0AAV6IAY0_9ERIC</name>
<gene>
    <name evidence="1" type="ORF">RHGRI_032229</name>
</gene>
<evidence type="ECO:0000313" key="2">
    <source>
        <dbReference type="Proteomes" id="UP000823749"/>
    </source>
</evidence>
<keyword evidence="2" id="KW-1185">Reference proteome</keyword>
<evidence type="ECO:0000313" key="1">
    <source>
        <dbReference type="EMBL" id="KAG5525866.1"/>
    </source>
</evidence>
<sequence length="88" mass="10353">MDGWKLVTGRRRCSRSQGTWLARGSQSLWTKSTKAWTRNGRNKFSVGMLSEFGFVRNMASKRIAVFMDNLYEGMDEEWMEQIFGRYVE</sequence>
<dbReference type="Proteomes" id="UP000823749">
    <property type="component" value="Chromosome 11"/>
</dbReference>
<protein>
    <submittedName>
        <fullName evidence="1">Uncharacterized protein</fullName>
    </submittedName>
</protein>
<dbReference type="EMBL" id="JACTNZ010000011">
    <property type="protein sequence ID" value="KAG5525866.1"/>
    <property type="molecule type" value="Genomic_DNA"/>
</dbReference>
<dbReference type="AlphaFoldDB" id="A0AAV6IAY0"/>
<comment type="caution">
    <text evidence="1">The sequence shown here is derived from an EMBL/GenBank/DDBJ whole genome shotgun (WGS) entry which is preliminary data.</text>
</comment>